<accession>A0AAD7UCG5</accession>
<dbReference type="InterPro" id="IPR017850">
    <property type="entry name" value="Alkaline_phosphatase_core_sf"/>
</dbReference>
<dbReference type="InterPro" id="IPR000917">
    <property type="entry name" value="Sulfatase_N"/>
</dbReference>
<protein>
    <recommendedName>
        <fullName evidence="3">Fe2OG dioxygenase domain-containing protein</fullName>
    </recommendedName>
</protein>
<dbReference type="Proteomes" id="UP001230188">
    <property type="component" value="Unassembled WGS sequence"/>
</dbReference>
<comment type="similarity">
    <text evidence="1">Belongs to the sulfatase family.</text>
</comment>
<reference evidence="4" key="1">
    <citation type="submission" date="2023-01" db="EMBL/GenBank/DDBJ databases">
        <title>Metagenome sequencing of chrysophaentin producing Chrysophaeum taylorii.</title>
        <authorList>
            <person name="Davison J."/>
            <person name="Bewley C."/>
        </authorList>
    </citation>
    <scope>NUCLEOTIDE SEQUENCE</scope>
    <source>
        <strain evidence="4">NIES-1699</strain>
    </source>
</reference>
<name>A0AAD7UCG5_9STRA</name>
<dbReference type="AlphaFoldDB" id="A0AAD7UCG5"/>
<comment type="caution">
    <text evidence="4">The sequence shown here is derived from an EMBL/GenBank/DDBJ whole genome shotgun (WGS) entry which is preliminary data.</text>
</comment>
<dbReference type="Gene3D" id="3.30.1120.10">
    <property type="match status" value="2"/>
</dbReference>
<proteinExistence type="inferred from homology"/>
<evidence type="ECO:0000313" key="5">
    <source>
        <dbReference type="Proteomes" id="UP001230188"/>
    </source>
</evidence>
<dbReference type="InterPro" id="IPR050738">
    <property type="entry name" value="Sulfatase"/>
</dbReference>
<keyword evidence="2" id="KW-0732">Signal</keyword>
<dbReference type="SUPFAM" id="SSF53649">
    <property type="entry name" value="Alkaline phosphatase-like"/>
    <property type="match status" value="1"/>
</dbReference>
<evidence type="ECO:0000259" key="3">
    <source>
        <dbReference type="PROSITE" id="PS51471"/>
    </source>
</evidence>
<dbReference type="GO" id="GO:0004065">
    <property type="term" value="F:arylsulfatase activity"/>
    <property type="evidence" value="ECO:0007669"/>
    <property type="project" value="TreeGrafter"/>
</dbReference>
<evidence type="ECO:0000256" key="2">
    <source>
        <dbReference type="SAM" id="SignalP"/>
    </source>
</evidence>
<dbReference type="InterPro" id="IPR005123">
    <property type="entry name" value="Oxoglu/Fe-dep_dioxygenase_dom"/>
</dbReference>
<organism evidence="4 5">
    <name type="scientific">Chrysophaeum taylorii</name>
    <dbReference type="NCBI Taxonomy" id="2483200"/>
    <lineage>
        <taxon>Eukaryota</taxon>
        <taxon>Sar</taxon>
        <taxon>Stramenopiles</taxon>
        <taxon>Ochrophyta</taxon>
        <taxon>Pelagophyceae</taxon>
        <taxon>Pelagomonadales</taxon>
        <taxon>Pelagomonadaceae</taxon>
        <taxon>Chrysophaeum</taxon>
    </lineage>
</organism>
<evidence type="ECO:0000313" key="4">
    <source>
        <dbReference type="EMBL" id="KAJ8602372.1"/>
    </source>
</evidence>
<sequence>MFFFFLVIIVNSTTALLAQSRDVVARRDLARLAPDFAKDGVVYVEDYLSPRAFKSVVRESRGYVPTMRPETMDSVAKGRWGAYLPPESDIARILCSEHVCDSLRDISDRLVVASDFPIELRRYPRNARMKWHCDQALYEQPQLECVYTVENTSDSRTEWERRDGAIVSQSMRPNSLLVVLAEGPKHRVTPVTRGERVIAKFVYTSCPLKLPAWAHEPPSFLFLLADDIGWGDVSYNGGIAATPRLDAWSKRDGSITLQDMHSAGTVCSPTRATVLTGRNHFRDCVDYVYDCSDMTECEPDGTCAGGGTCDFAPRRTFTVADAVRNTHRSLFVGKWHLGSLFNDTSHASSPTTHGFGTFNATVGVAPTADANCQCSADWVGSCDFGHYNTSTHCFGTGNPCGDACNPGCCFNYWWNDDAPHGVANLSWPSPLDDSTYVADALATFLADDHTSPFFAQLSFHNCHVPFVGTPSARARCAAGETCRPPANGVPYTDAELDYYSCLTELDGAIGSVLDLLDARGYGRDALVWFATDNGPEVNCEPLGFCGGTVDRPTQAPGSAGILRGRKRDVWEGGHRVPSIVSWPRRYSGPAFASWDLISTVDFLPTVLDILQVERPQAQANWSIDGTSILPVFDRQHPMPSRGLGWWYRVATPDTAHGYAFRYGNWKFLYDLSTDLEERNDLANVYPDILSALMANFSAFNASVQYSRQVESQC</sequence>
<dbReference type="Gene3D" id="3.40.720.10">
    <property type="entry name" value="Alkaline Phosphatase, subunit A"/>
    <property type="match status" value="1"/>
</dbReference>
<dbReference type="PANTHER" id="PTHR42693:SF49">
    <property type="entry name" value="SULFATASE N-TERMINAL DOMAIN-CONTAINING PROTEIN"/>
    <property type="match status" value="1"/>
</dbReference>
<dbReference type="Pfam" id="PF00884">
    <property type="entry name" value="Sulfatase"/>
    <property type="match status" value="1"/>
</dbReference>
<feature type="chain" id="PRO_5042292594" description="Fe2OG dioxygenase domain-containing protein" evidence="2">
    <location>
        <begin position="19"/>
        <end position="713"/>
    </location>
</feature>
<gene>
    <name evidence="4" type="ORF">CTAYLR_004215</name>
</gene>
<evidence type="ECO:0000256" key="1">
    <source>
        <dbReference type="ARBA" id="ARBA00008779"/>
    </source>
</evidence>
<keyword evidence="5" id="KW-1185">Reference proteome</keyword>
<feature type="signal peptide" evidence="2">
    <location>
        <begin position="1"/>
        <end position="18"/>
    </location>
</feature>
<dbReference type="PROSITE" id="PS51471">
    <property type="entry name" value="FE2OG_OXY"/>
    <property type="match status" value="1"/>
</dbReference>
<feature type="domain" description="Fe2OG dioxygenase" evidence="3">
    <location>
        <begin position="113"/>
        <end position="205"/>
    </location>
</feature>
<dbReference type="EMBL" id="JAQMWT010000381">
    <property type="protein sequence ID" value="KAJ8602372.1"/>
    <property type="molecule type" value="Genomic_DNA"/>
</dbReference>
<dbReference type="PANTHER" id="PTHR42693">
    <property type="entry name" value="ARYLSULFATASE FAMILY MEMBER"/>
    <property type="match status" value="1"/>
</dbReference>